<organism evidence="1 2">
    <name type="scientific">Massilia orientalis</name>
    <dbReference type="NCBI Taxonomy" id="3050128"/>
    <lineage>
        <taxon>Bacteria</taxon>
        <taxon>Pseudomonadati</taxon>
        <taxon>Pseudomonadota</taxon>
        <taxon>Betaproteobacteria</taxon>
        <taxon>Burkholderiales</taxon>
        <taxon>Oxalobacteraceae</taxon>
        <taxon>Telluria group</taxon>
        <taxon>Massilia</taxon>
    </lineage>
</organism>
<evidence type="ECO:0000313" key="2">
    <source>
        <dbReference type="Proteomes" id="UP001168096"/>
    </source>
</evidence>
<keyword evidence="2" id="KW-1185">Reference proteome</keyword>
<comment type="caution">
    <text evidence="1">The sequence shown here is derived from an EMBL/GenBank/DDBJ whole genome shotgun (WGS) entry which is preliminary data.</text>
</comment>
<protein>
    <submittedName>
        <fullName evidence="1">Thioredoxin fold domain-containing protein</fullName>
    </submittedName>
</protein>
<reference evidence="1" key="1">
    <citation type="submission" date="2024-11" db="EMBL/GenBank/DDBJ databases">
        <title>Description of Massilia orientalis sp. nov., isolated from rhizosphere soil of Ageratina adenophora.</title>
        <authorList>
            <person name="Wang Y."/>
        </authorList>
    </citation>
    <scope>NUCLEOTIDE SEQUENCE</scope>
    <source>
        <strain evidence="1">YIM B02787</strain>
    </source>
</reference>
<dbReference type="EMBL" id="JASNRB020000013">
    <property type="protein sequence ID" value="MFJ1470294.1"/>
    <property type="molecule type" value="Genomic_DNA"/>
</dbReference>
<dbReference type="Proteomes" id="UP001168096">
    <property type="component" value="Unassembled WGS sequence"/>
</dbReference>
<gene>
    <name evidence="1" type="ORF">QPK29_021480</name>
</gene>
<accession>A0ACC7MG69</accession>
<evidence type="ECO:0000313" key="1">
    <source>
        <dbReference type="EMBL" id="MFJ1470294.1"/>
    </source>
</evidence>
<name>A0ACC7MG69_9BURK</name>
<proteinExistence type="predicted"/>
<sequence length="359" mass="37559">MTETTAKPVEGSSIPLHAAMLAHPDGCGKYASSVTYNDGMVALSVRHVERPWLPIALFGRIIQTKLVRIGGDAVREVSLVNDTNGLTCTIARARGDVERNVLLGAEWPASLREAVRAEVDAALHRKAGGLSIHVRGKTATLVALFVAYTIVSGLSGAKQAPIAAPRAAAPVAGVTAQQVAPAQQLTPSEDAGMSSAAIAQAAADAQTSPLPLKEALSKASFITLRTPGAGAKTLVMWSDPLCPHCRDFEQKVLSKLPATIGVTIIPVSFKHGSRPLVSYAACASAAAERAARWKNLLSEQPTGIDVTQQCETGPAIADRNSALFARAGLRSTPTLMKPDGEVFEGDQHSAEAVANWLAK</sequence>